<evidence type="ECO:0000256" key="6">
    <source>
        <dbReference type="ARBA" id="ARBA00022777"/>
    </source>
</evidence>
<protein>
    <recommendedName>
        <fullName evidence="3 9">4-diphosphocytidyl-2-C-methyl-D-erythritol kinase</fullName>
        <shortName evidence="9">CMK</shortName>
        <ecNumber evidence="2 9">2.7.1.148</ecNumber>
    </recommendedName>
    <alternativeName>
        <fullName evidence="8 9">4-(cytidine-5'-diphospho)-2-C-methyl-D-erythritol kinase</fullName>
    </alternativeName>
</protein>
<keyword evidence="6 9" id="KW-0418">Kinase</keyword>
<comment type="similarity">
    <text evidence="1 9">Belongs to the GHMP kinase family. IspE subfamily.</text>
</comment>
<feature type="active site" evidence="9">
    <location>
        <position position="138"/>
    </location>
</feature>
<evidence type="ECO:0000256" key="8">
    <source>
        <dbReference type="ARBA" id="ARBA00032554"/>
    </source>
</evidence>
<dbReference type="UniPathway" id="UPA00056">
    <property type="reaction ID" value="UER00094"/>
</dbReference>
<evidence type="ECO:0000256" key="9">
    <source>
        <dbReference type="HAMAP-Rule" id="MF_00061"/>
    </source>
</evidence>
<evidence type="ECO:0000259" key="11">
    <source>
        <dbReference type="Pfam" id="PF08544"/>
    </source>
</evidence>
<dbReference type="PIRSF" id="PIRSF010376">
    <property type="entry name" value="IspE"/>
    <property type="match status" value="1"/>
</dbReference>
<dbReference type="GO" id="GO:0005524">
    <property type="term" value="F:ATP binding"/>
    <property type="evidence" value="ECO:0007669"/>
    <property type="project" value="UniProtKB-UniRule"/>
</dbReference>
<dbReference type="InterPro" id="IPR036554">
    <property type="entry name" value="GHMP_kinase_C_sf"/>
</dbReference>
<evidence type="ECO:0000256" key="1">
    <source>
        <dbReference type="ARBA" id="ARBA00009684"/>
    </source>
</evidence>
<dbReference type="GO" id="GO:0050515">
    <property type="term" value="F:4-(cytidine 5'-diphospho)-2-C-methyl-D-erythritol kinase activity"/>
    <property type="evidence" value="ECO:0007669"/>
    <property type="project" value="UniProtKB-UniRule"/>
</dbReference>
<keyword evidence="4 9" id="KW-0808">Transferase</keyword>
<feature type="domain" description="GHMP kinase C-terminal" evidence="11">
    <location>
        <begin position="227"/>
        <end position="270"/>
    </location>
</feature>
<proteinExistence type="inferred from homology"/>
<dbReference type="InterPro" id="IPR004424">
    <property type="entry name" value="IspE"/>
</dbReference>
<dbReference type="InterPro" id="IPR014721">
    <property type="entry name" value="Ribsml_uS5_D2-typ_fold_subgr"/>
</dbReference>
<dbReference type="Pfam" id="PF00288">
    <property type="entry name" value="GHMP_kinases_N"/>
    <property type="match status" value="1"/>
</dbReference>
<dbReference type="Pfam" id="PF08544">
    <property type="entry name" value="GHMP_kinases_C"/>
    <property type="match status" value="1"/>
</dbReference>
<dbReference type="InterPro" id="IPR013750">
    <property type="entry name" value="GHMP_kinase_C_dom"/>
</dbReference>
<evidence type="ECO:0000256" key="3">
    <source>
        <dbReference type="ARBA" id="ARBA00017473"/>
    </source>
</evidence>
<dbReference type="Gene3D" id="3.30.230.10">
    <property type="match status" value="1"/>
</dbReference>
<evidence type="ECO:0000259" key="10">
    <source>
        <dbReference type="Pfam" id="PF00288"/>
    </source>
</evidence>
<evidence type="ECO:0000256" key="5">
    <source>
        <dbReference type="ARBA" id="ARBA00022741"/>
    </source>
</evidence>
<gene>
    <name evidence="9 12" type="primary">ispE</name>
    <name evidence="12" type="ORF">AULFYP135_00158</name>
</gene>
<dbReference type="AlphaFoldDB" id="A0A6N2R1W1"/>
<evidence type="ECO:0000256" key="4">
    <source>
        <dbReference type="ARBA" id="ARBA00022679"/>
    </source>
</evidence>
<comment type="pathway">
    <text evidence="9">Isoprenoid biosynthesis; isopentenyl diphosphate biosynthesis via DXP pathway; isopentenyl diphosphate from 1-deoxy-D-xylulose 5-phosphate: step 3/6.</text>
</comment>
<keyword evidence="5 9" id="KW-0547">Nucleotide-binding</keyword>
<dbReference type="InterPro" id="IPR020568">
    <property type="entry name" value="Ribosomal_Su5_D2-typ_SF"/>
</dbReference>
<name>A0A6N2R1W1_9FIRM</name>
<dbReference type="PANTHER" id="PTHR43527">
    <property type="entry name" value="4-DIPHOSPHOCYTIDYL-2-C-METHYL-D-ERYTHRITOL KINASE, CHLOROPLASTIC"/>
    <property type="match status" value="1"/>
</dbReference>
<evidence type="ECO:0000256" key="7">
    <source>
        <dbReference type="ARBA" id="ARBA00022840"/>
    </source>
</evidence>
<evidence type="ECO:0000313" key="12">
    <source>
        <dbReference type="EMBL" id="VYS74744.1"/>
    </source>
</evidence>
<dbReference type="GO" id="GO:0019288">
    <property type="term" value="P:isopentenyl diphosphate biosynthetic process, methylerythritol 4-phosphate pathway"/>
    <property type="evidence" value="ECO:0007669"/>
    <property type="project" value="UniProtKB-UniRule"/>
</dbReference>
<feature type="binding site" evidence="9">
    <location>
        <begin position="96"/>
        <end position="106"/>
    </location>
    <ligand>
        <name>ATP</name>
        <dbReference type="ChEBI" id="CHEBI:30616"/>
    </ligand>
</feature>
<evidence type="ECO:0000256" key="2">
    <source>
        <dbReference type="ARBA" id="ARBA00012052"/>
    </source>
</evidence>
<reference evidence="12" key="1">
    <citation type="submission" date="2019-11" db="EMBL/GenBank/DDBJ databases">
        <authorList>
            <person name="Feng L."/>
        </authorList>
    </citation>
    <scope>NUCLEOTIDE SEQUENCE</scope>
    <source>
        <strain evidence="12">AundefinedLFYP135</strain>
    </source>
</reference>
<accession>A0A6N2R1W1</accession>
<dbReference type="NCBIfam" id="TIGR00154">
    <property type="entry name" value="ispE"/>
    <property type="match status" value="1"/>
</dbReference>
<comment type="function">
    <text evidence="9">Catalyzes the phosphorylation of the position 2 hydroxy group of 4-diphosphocytidyl-2C-methyl-D-erythritol.</text>
</comment>
<comment type="catalytic activity">
    <reaction evidence="9">
        <text>4-CDP-2-C-methyl-D-erythritol + ATP = 4-CDP-2-C-methyl-D-erythritol 2-phosphate + ADP + H(+)</text>
        <dbReference type="Rhea" id="RHEA:18437"/>
        <dbReference type="ChEBI" id="CHEBI:15378"/>
        <dbReference type="ChEBI" id="CHEBI:30616"/>
        <dbReference type="ChEBI" id="CHEBI:57823"/>
        <dbReference type="ChEBI" id="CHEBI:57919"/>
        <dbReference type="ChEBI" id="CHEBI:456216"/>
        <dbReference type="EC" id="2.7.1.148"/>
    </reaction>
</comment>
<dbReference type="SUPFAM" id="SSF54211">
    <property type="entry name" value="Ribosomal protein S5 domain 2-like"/>
    <property type="match status" value="1"/>
</dbReference>
<feature type="active site" evidence="9">
    <location>
        <position position="11"/>
    </location>
</feature>
<keyword evidence="7 9" id="KW-0067">ATP-binding</keyword>
<sequence>MKQAVVLAPCKVNLTLDITRRRSDGYHEMEMILLAADLCDRVTVTLHSGRGIRVECDDQMVPLDEGNLAVRAARIFYQRTGLPAQGTDIAIEKRIPMEAGLAGGSADAAAVLVALNALCGTGLPLEELEAMALPLGADVPFCLRGGVVIARGIGEEFRILPALPDCFLAIAKPWEGVSTAAAFRRADELGIPRHPDTQRMEMAIWSRKLPKIAKHLYNVLEPAAGLPIISELKRLLLEQGALGAVMTGSGSAVVGLFEEESAAQSARERLAPLCQGVFVARPCAQGAHLVQLDGQ</sequence>
<dbReference type="EMBL" id="CACRSL010000003">
    <property type="protein sequence ID" value="VYS74744.1"/>
    <property type="molecule type" value="Genomic_DNA"/>
</dbReference>
<dbReference type="GO" id="GO:0016114">
    <property type="term" value="P:terpenoid biosynthetic process"/>
    <property type="evidence" value="ECO:0007669"/>
    <property type="project" value="UniProtKB-UniRule"/>
</dbReference>
<dbReference type="EC" id="2.7.1.148" evidence="2 9"/>
<organism evidence="12">
    <name type="scientific">uncultured Anaerotruncus sp</name>
    <dbReference type="NCBI Taxonomy" id="905011"/>
    <lineage>
        <taxon>Bacteria</taxon>
        <taxon>Bacillati</taxon>
        <taxon>Bacillota</taxon>
        <taxon>Clostridia</taxon>
        <taxon>Eubacteriales</taxon>
        <taxon>Oscillospiraceae</taxon>
        <taxon>Anaerotruncus</taxon>
        <taxon>environmental samples</taxon>
    </lineage>
</organism>
<dbReference type="PANTHER" id="PTHR43527:SF2">
    <property type="entry name" value="4-DIPHOSPHOCYTIDYL-2-C-METHYL-D-ERYTHRITOL KINASE, CHLOROPLASTIC"/>
    <property type="match status" value="1"/>
</dbReference>
<feature type="domain" description="GHMP kinase N-terminal" evidence="10">
    <location>
        <begin position="67"/>
        <end position="146"/>
    </location>
</feature>
<dbReference type="HAMAP" id="MF_00061">
    <property type="entry name" value="IspE"/>
    <property type="match status" value="1"/>
</dbReference>
<keyword evidence="9" id="KW-0414">Isoprene biosynthesis</keyword>
<dbReference type="Gene3D" id="3.30.70.890">
    <property type="entry name" value="GHMP kinase, C-terminal domain"/>
    <property type="match status" value="1"/>
</dbReference>
<dbReference type="InterPro" id="IPR006204">
    <property type="entry name" value="GHMP_kinase_N_dom"/>
</dbReference>
<dbReference type="SUPFAM" id="SSF55060">
    <property type="entry name" value="GHMP Kinase, C-terminal domain"/>
    <property type="match status" value="1"/>
</dbReference>